<dbReference type="InterPro" id="IPR001585">
    <property type="entry name" value="TAL/FSA"/>
</dbReference>
<dbReference type="GO" id="GO:0005975">
    <property type="term" value="P:carbohydrate metabolic process"/>
    <property type="evidence" value="ECO:0007669"/>
    <property type="project" value="InterPro"/>
</dbReference>
<comment type="pathway">
    <text evidence="2">Carbohydrate degradation; pentose phosphate pathway; D-glyceraldehyde 3-phosphate and beta-D-fructose 6-phosphate from D-ribose 5-phosphate and D-xylulose 5-phosphate (non-oxidative stage): step 2/3.</text>
</comment>
<dbReference type="Pfam" id="PF00923">
    <property type="entry name" value="TAL_FSA"/>
    <property type="match status" value="1"/>
</dbReference>
<comment type="function">
    <text evidence="2">Catalyzes the rate-limiting step of the non-oxidative phase in the pentose phosphate pathway. Catalyzes the reversible conversion of sedheptulose-7-phosphate and D-glyceraldehyde 3-phosphate into erythrose-4-phosphate and beta-D-fructose 6-phosphate.</text>
</comment>
<reference evidence="3" key="2">
    <citation type="submission" date="2020-02" db="EMBL/GenBank/DDBJ databases">
        <authorList>
            <person name="Gilchrist C.L.M."/>
            <person name="Chooi Y.-H."/>
        </authorList>
    </citation>
    <scope>NUCLEOTIDE SEQUENCE</scope>
    <source>
        <strain evidence="3">MST-FP2251</strain>
    </source>
</reference>
<gene>
    <name evidence="3" type="ORF">FE257_010764</name>
</gene>
<name>A0AAD4CVY5_ASPNN</name>
<comment type="catalytic activity">
    <reaction evidence="2">
        <text>D-sedoheptulose 7-phosphate + D-glyceraldehyde 3-phosphate = D-erythrose 4-phosphate + beta-D-fructose 6-phosphate</text>
        <dbReference type="Rhea" id="RHEA:17053"/>
        <dbReference type="ChEBI" id="CHEBI:16897"/>
        <dbReference type="ChEBI" id="CHEBI:57483"/>
        <dbReference type="ChEBI" id="CHEBI:57634"/>
        <dbReference type="ChEBI" id="CHEBI:59776"/>
        <dbReference type="EC" id="2.2.1.2"/>
    </reaction>
</comment>
<evidence type="ECO:0000313" key="3">
    <source>
        <dbReference type="EMBL" id="KAF9893452.1"/>
    </source>
</evidence>
<dbReference type="PANTHER" id="PTHR10683:SF34">
    <property type="entry name" value="TRANSALDOLASE"/>
    <property type="match status" value="1"/>
</dbReference>
<dbReference type="EC" id="2.2.1.2" evidence="2"/>
<evidence type="ECO:0000256" key="1">
    <source>
        <dbReference type="ARBA" id="ARBA00023270"/>
    </source>
</evidence>
<dbReference type="Proteomes" id="UP001194746">
    <property type="component" value="Unassembled WGS sequence"/>
</dbReference>
<reference evidence="3" key="1">
    <citation type="journal article" date="2019" name="Beilstein J. Org. Chem.">
        <title>Nanangenines: drimane sesquiterpenoids as the dominant metabolite cohort of a novel Australian fungus, Aspergillus nanangensis.</title>
        <authorList>
            <person name="Lacey H.J."/>
            <person name="Gilchrist C.L.M."/>
            <person name="Crombie A."/>
            <person name="Kalaitzis J.A."/>
            <person name="Vuong D."/>
            <person name="Rutledge P.J."/>
            <person name="Turner P."/>
            <person name="Pitt J.I."/>
            <person name="Lacey E."/>
            <person name="Chooi Y.H."/>
            <person name="Piggott A.M."/>
        </authorList>
    </citation>
    <scope>NUCLEOTIDE SEQUENCE</scope>
    <source>
        <strain evidence="3">MST-FP2251</strain>
    </source>
</reference>
<dbReference type="InterPro" id="IPR013785">
    <property type="entry name" value="Aldolase_TIM"/>
</dbReference>
<keyword evidence="4" id="KW-1185">Reference proteome</keyword>
<dbReference type="AlphaFoldDB" id="A0AAD4CVY5"/>
<dbReference type="SUPFAM" id="SSF51569">
    <property type="entry name" value="Aldolase"/>
    <property type="match status" value="1"/>
</dbReference>
<dbReference type="InterPro" id="IPR018225">
    <property type="entry name" value="Transaldolase_AS"/>
</dbReference>
<dbReference type="GO" id="GO:0009052">
    <property type="term" value="P:pentose-phosphate shunt, non-oxidative branch"/>
    <property type="evidence" value="ECO:0007669"/>
    <property type="project" value="TreeGrafter"/>
</dbReference>
<protein>
    <recommendedName>
        <fullName evidence="2">Transaldolase</fullName>
        <ecNumber evidence="2">2.2.1.2</ecNumber>
    </recommendedName>
</protein>
<sequence length="327" mass="35975">MRSPTVNRLTETRISGYHAPFDHAMRSAWRNIQPSEADPGWETFEELSKPKHVALIKSSIAQSRELSGQFAGVGDVQLTVEIAMIKLSLEAARYVTGNVHVMANPEYAFSTPQIVQTGLRFHRLFRLINPGFDCARIVMKVPATWEGLQACRQLTHEGIKTLATTVFTFPQVVLAGEVGCTSISPFVHSLRLFAMGATEDPDAIFDLVLRAQNFYRTHGVKTAVKACAVFNGNEAVQLAGVDALTLPPDTLDELRQVKTGEPKPSLFDGTAPSDCVPYISSITEKTTFTKSMTMDAKNGTKKLDEAIALFCDYQRRAEGLIQSHLEG</sequence>
<comment type="caution">
    <text evidence="3">The sequence shown here is derived from an EMBL/GenBank/DDBJ whole genome shotgun (WGS) entry which is preliminary data.</text>
</comment>
<evidence type="ECO:0000256" key="2">
    <source>
        <dbReference type="RuleBase" id="RU000501"/>
    </source>
</evidence>
<dbReference type="GO" id="GO:0004801">
    <property type="term" value="F:transaldolase activity"/>
    <property type="evidence" value="ECO:0007669"/>
    <property type="project" value="UniProtKB-EC"/>
</dbReference>
<keyword evidence="2" id="KW-0570">Pentose shunt</keyword>
<keyword evidence="1" id="KW-0704">Schiff base</keyword>
<evidence type="ECO:0000313" key="4">
    <source>
        <dbReference type="Proteomes" id="UP001194746"/>
    </source>
</evidence>
<dbReference type="Gene3D" id="3.20.20.70">
    <property type="entry name" value="Aldolase class I"/>
    <property type="match status" value="1"/>
</dbReference>
<organism evidence="3 4">
    <name type="scientific">Aspergillus nanangensis</name>
    <dbReference type="NCBI Taxonomy" id="2582783"/>
    <lineage>
        <taxon>Eukaryota</taxon>
        <taxon>Fungi</taxon>
        <taxon>Dikarya</taxon>
        <taxon>Ascomycota</taxon>
        <taxon>Pezizomycotina</taxon>
        <taxon>Eurotiomycetes</taxon>
        <taxon>Eurotiomycetidae</taxon>
        <taxon>Eurotiales</taxon>
        <taxon>Aspergillaceae</taxon>
        <taxon>Aspergillus</taxon>
        <taxon>Aspergillus subgen. Circumdati</taxon>
    </lineage>
</organism>
<dbReference type="PROSITE" id="PS00958">
    <property type="entry name" value="TRANSALDOLASE_2"/>
    <property type="match status" value="1"/>
</dbReference>
<proteinExistence type="predicted"/>
<keyword evidence="2" id="KW-0808">Transferase</keyword>
<accession>A0AAD4CVY5</accession>
<dbReference type="PANTHER" id="PTHR10683">
    <property type="entry name" value="TRANSALDOLASE"/>
    <property type="match status" value="1"/>
</dbReference>
<dbReference type="EMBL" id="VCAU01000007">
    <property type="protein sequence ID" value="KAF9893452.1"/>
    <property type="molecule type" value="Genomic_DNA"/>
</dbReference>